<accession>A0ABU9XZL0</accession>
<dbReference type="SUPFAM" id="SSF51905">
    <property type="entry name" value="FAD/NAD(P)-binding domain"/>
    <property type="match status" value="1"/>
</dbReference>
<evidence type="ECO:0000313" key="3">
    <source>
        <dbReference type="Proteomes" id="UP001419910"/>
    </source>
</evidence>
<name>A0ABU9XZL0_9SPHN</name>
<proteinExistence type="predicted"/>
<dbReference type="Proteomes" id="UP001419910">
    <property type="component" value="Unassembled WGS sequence"/>
</dbReference>
<comment type="caution">
    <text evidence="2">The sequence shown here is derived from an EMBL/GenBank/DDBJ whole genome shotgun (WGS) entry which is preliminary data.</text>
</comment>
<dbReference type="PIRSF" id="PIRSF011396">
    <property type="entry name" value="Trp_halogenase"/>
    <property type="match status" value="1"/>
</dbReference>
<keyword evidence="1" id="KW-0472">Membrane</keyword>
<evidence type="ECO:0000313" key="2">
    <source>
        <dbReference type="EMBL" id="MEN2788993.1"/>
    </source>
</evidence>
<keyword evidence="1" id="KW-1133">Transmembrane helix</keyword>
<dbReference type="Pfam" id="PF04820">
    <property type="entry name" value="Trp_halogenase"/>
    <property type="match status" value="1"/>
</dbReference>
<dbReference type="RefSeq" id="WP_343891652.1">
    <property type="nucleotide sequence ID" value="NZ_BAAAEH010000047.1"/>
</dbReference>
<keyword evidence="1" id="KW-0812">Transmembrane</keyword>
<dbReference type="PANTHER" id="PTHR43747:SF4">
    <property type="entry name" value="FLAVIN-DEPENDENT TRYPTOPHAN HALOGENASE"/>
    <property type="match status" value="1"/>
</dbReference>
<keyword evidence="3" id="KW-1185">Reference proteome</keyword>
<evidence type="ECO:0000256" key="1">
    <source>
        <dbReference type="SAM" id="Phobius"/>
    </source>
</evidence>
<dbReference type="EMBL" id="JBDIME010000003">
    <property type="protein sequence ID" value="MEN2788993.1"/>
    <property type="molecule type" value="Genomic_DNA"/>
</dbReference>
<feature type="transmembrane region" description="Helical" evidence="1">
    <location>
        <begin position="28"/>
        <end position="45"/>
    </location>
</feature>
<dbReference type="InterPro" id="IPR006905">
    <property type="entry name" value="Flavin_halogenase"/>
</dbReference>
<sequence>MSGRMSRVQRQLCSLRGTLMNSGYQQDIVILGGGAAGWIAAALLAKKTDRQKTRITLVESEEIGIIGVGEATIPILAQCNAMLGIDEFDFVRSTQGTFKLGIEFCDWGVAGNRHFHAFSDYGHPVEGISTHHYWLRMRQSGEVRPIDDYSFAYAVAKNNNFAPSDAPNSRYHHAYHFDAGLYARYLRGVAIELGVQRIEGKMTHFDLDGESGNITAIHLANDLKVPGDFFVDCSGFASVLLGKGLETPFVDWSRWLLCNSAIAVPAKRAGAPTPFTRSTAHAGGWRWTIPLQHRSGNGMVYNSDLWSDDAARDTLVNSIEGEPLAEPRLFRFTSGHRKQFWNRNCVGIGFSSNFLEPLESTGIQLIVMGVFKLLKYFPERTINPVLRDEYNRTSTCEIERIRDFIIAHYYLSRRPEPLWAACRDMEIPDSLRHKLEVWKASGQIALGDCESYMEPSWLAILLGNDVVPARYNISADLYPLEQIRNGMELRREEIVRSAQAVPSHQDFIDQHCKAPRTAPAD</sequence>
<dbReference type="Gene3D" id="3.50.50.60">
    <property type="entry name" value="FAD/NAD(P)-binding domain"/>
    <property type="match status" value="1"/>
</dbReference>
<organism evidence="2 3">
    <name type="scientific">Sphingomonas oligophenolica</name>
    <dbReference type="NCBI Taxonomy" id="301154"/>
    <lineage>
        <taxon>Bacteria</taxon>
        <taxon>Pseudomonadati</taxon>
        <taxon>Pseudomonadota</taxon>
        <taxon>Alphaproteobacteria</taxon>
        <taxon>Sphingomonadales</taxon>
        <taxon>Sphingomonadaceae</taxon>
        <taxon>Sphingomonas</taxon>
    </lineage>
</organism>
<dbReference type="InterPro" id="IPR033856">
    <property type="entry name" value="Trp_halogen"/>
</dbReference>
<reference evidence="2 3" key="1">
    <citation type="submission" date="2024-05" db="EMBL/GenBank/DDBJ databases">
        <authorList>
            <person name="Liu Q."/>
            <person name="Xin Y.-H."/>
        </authorList>
    </citation>
    <scope>NUCLEOTIDE SEQUENCE [LARGE SCALE GENOMIC DNA]</scope>
    <source>
        <strain evidence="2 3">CGMCC 1.10181</strain>
    </source>
</reference>
<gene>
    <name evidence="2" type="ORF">ABC974_05095</name>
</gene>
<dbReference type="PANTHER" id="PTHR43747">
    <property type="entry name" value="FAD-BINDING PROTEIN"/>
    <property type="match status" value="1"/>
</dbReference>
<protein>
    <submittedName>
        <fullName evidence="2">Tryptophan halogenase family protein</fullName>
    </submittedName>
</protein>
<dbReference type="InterPro" id="IPR036188">
    <property type="entry name" value="FAD/NAD-bd_sf"/>
</dbReference>
<dbReference type="InterPro" id="IPR050816">
    <property type="entry name" value="Flavin-dep_Halogenase_NPB"/>
</dbReference>